<gene>
    <name evidence="1" type="ORF">SDC9_206293</name>
</gene>
<evidence type="ECO:0000313" key="1">
    <source>
        <dbReference type="EMBL" id="MPN58586.1"/>
    </source>
</evidence>
<reference evidence="1" key="1">
    <citation type="submission" date="2019-08" db="EMBL/GenBank/DDBJ databases">
        <authorList>
            <person name="Kucharzyk K."/>
            <person name="Murdoch R.W."/>
            <person name="Higgins S."/>
            <person name="Loffler F."/>
        </authorList>
    </citation>
    <scope>NUCLEOTIDE SEQUENCE</scope>
</reference>
<protein>
    <submittedName>
        <fullName evidence="1">Uncharacterized protein</fullName>
    </submittedName>
</protein>
<dbReference type="EMBL" id="VSSQ01131455">
    <property type="protein sequence ID" value="MPN58586.1"/>
    <property type="molecule type" value="Genomic_DNA"/>
</dbReference>
<comment type="caution">
    <text evidence="1">The sequence shown here is derived from an EMBL/GenBank/DDBJ whole genome shotgun (WGS) entry which is preliminary data.</text>
</comment>
<sequence>MGLRQVEQLEDDRLILAEHFAGGDAEEQAVTDLAGSAGDGDAQPDLAVNDRCRQPGHALVEDEAADHVVVVLGPDDEDIGNRCVGNPVLAAR</sequence>
<dbReference type="AntiFam" id="ANF00197">
    <property type="entry name" value="Shadow ORF (opposite mdh)"/>
</dbReference>
<dbReference type="AlphaFoldDB" id="A0A645J559"/>
<proteinExistence type="predicted"/>
<organism evidence="1">
    <name type="scientific">bioreactor metagenome</name>
    <dbReference type="NCBI Taxonomy" id="1076179"/>
    <lineage>
        <taxon>unclassified sequences</taxon>
        <taxon>metagenomes</taxon>
        <taxon>ecological metagenomes</taxon>
    </lineage>
</organism>
<name>A0A645J559_9ZZZZ</name>
<accession>A0A645J559</accession>